<dbReference type="Gene3D" id="1.20.1640.10">
    <property type="entry name" value="Multidrug efflux transporter AcrB transmembrane domain"/>
    <property type="match status" value="2"/>
</dbReference>
<dbReference type="Gene3D" id="3.30.2090.10">
    <property type="entry name" value="Multidrug efflux transporter AcrB TolC docking domain, DN and DC subdomains"/>
    <property type="match status" value="2"/>
</dbReference>
<dbReference type="Pfam" id="PF00873">
    <property type="entry name" value="ACR_tran"/>
    <property type="match status" value="1"/>
</dbReference>
<dbReference type="Gene3D" id="3.30.70.1430">
    <property type="entry name" value="Multidrug efflux transporter AcrB pore domain"/>
    <property type="match status" value="2"/>
</dbReference>
<evidence type="ECO:0000313" key="3">
    <source>
        <dbReference type="EMBL" id="NIA70898.1"/>
    </source>
</evidence>
<feature type="region of interest" description="Disordered" evidence="1">
    <location>
        <begin position="1049"/>
        <end position="1078"/>
    </location>
</feature>
<keyword evidence="2" id="KW-1133">Transmembrane helix</keyword>
<feature type="transmembrane region" description="Helical" evidence="2">
    <location>
        <begin position="459"/>
        <end position="479"/>
    </location>
</feature>
<dbReference type="GO" id="GO:0005886">
    <property type="term" value="C:plasma membrane"/>
    <property type="evidence" value="ECO:0007669"/>
    <property type="project" value="TreeGrafter"/>
</dbReference>
<evidence type="ECO:0000256" key="1">
    <source>
        <dbReference type="SAM" id="MobiDB-lite"/>
    </source>
</evidence>
<gene>
    <name evidence="3" type="ORF">HBA54_20055</name>
</gene>
<comment type="caution">
    <text evidence="3">The sequence shown here is derived from an EMBL/GenBank/DDBJ whole genome shotgun (WGS) entry which is preliminary data.</text>
</comment>
<dbReference type="PANTHER" id="PTHR32063:SF0">
    <property type="entry name" value="SWARMING MOTILITY PROTEIN SWRC"/>
    <property type="match status" value="1"/>
</dbReference>
<protein>
    <submittedName>
        <fullName evidence="3">Efflux RND transporter permease subunit</fullName>
    </submittedName>
</protein>
<proteinExistence type="predicted"/>
<dbReference type="PANTHER" id="PTHR32063">
    <property type="match status" value="1"/>
</dbReference>
<feature type="transmembrane region" description="Helical" evidence="2">
    <location>
        <begin position="889"/>
        <end position="910"/>
    </location>
</feature>
<feature type="transmembrane region" description="Helical" evidence="2">
    <location>
        <begin position="916"/>
        <end position="937"/>
    </location>
</feature>
<feature type="transmembrane region" description="Helical" evidence="2">
    <location>
        <begin position="533"/>
        <end position="551"/>
    </location>
</feature>
<sequence>MNAIIDAAIGHARTVILTLLLILVAGSFAYVTIPKEDSPDINIPTLYVVLAHEGISPEDAERLLIRPMEKELRAIEGVKEMTSTAYLGGGNVILEFDAGFDPDIAMADVREKVDLAKPELPQDAEEPTVHEINLSLFPVLTVTLSGSAPERTLLRMARELQDKIEEISSVLEAEIGGDRDELLEIIVDPLALESYNLNAADILDIVAKSNIVVAAGSLDTGLGRFPIKVPGLFETVDDIFNTPVKVNGDAVVRFRDIASLRRTFKDSSGFARITGQPAIALEISKRTGENIIETIERVRAVVEAERKNWPESIVVSYSQDKSTDIRNNLLDLQNNVLSAILLVMVVVVAALGLRSAGLVGIAIPGSFLTGILVLSIAGLTVNIVVLFALILAVGMLVDGAIVVTEYADRKMSEGQDKKAAYSLAAKRMAWPIIAATATTLAAFLPLMFWPGVVGEFMKYLPLTLIATLSASLLMALIFVPTLGSVFGKPGGAVDPKTMKTLAAGESGDLNDVGGFTGGYLRFLGAALRHPMKVLMGAFVVLIGVWLAYGSFGKGVEFFPDVEPQNAVIQVHARGNLSIDERDALLREVEQEILDLQREKGEFHAIYARSMASSGTQGGDEAEDVVGKVTLEFTDWFLRRPADEILTEIRERSALLAGVFVEPRKEESGPPVGKPVQIEVSSANPALIEPAVRQIGAAMNDIGGFVDFEDGTQIPGIEWELVVDRAQAAKFGADISLIGSYVRMITNGMKLGDYRPDDSKEEIDIVVRLPEQYRTIEQLDLIRMQTNSGLIPISNFVTRVPKQKVGLLRRTDSRRAMTIKADVAPGLLVDDKVQEVRGWLANQSFDPRVIINFKGEDEEQKAAQEFLGKAFAVALFMMAIILVTQFNSFYSAFLILSAVIMSTVGVMIGLLVTNQPFGIVMSGIGVIALAGIVVNNNIVLIDTFDRLRETTASTREAILRTGAQRLRPVLLTTITTILGLMPMVLAMNIDFFSRTVQIGAPSTQWWRQLSTAIVFGLSFATLLTLVVTPCALMLRHDLAGFFGRLKSWRPRSTGHKASGDGESADGLGKGGAGVPEAAE</sequence>
<dbReference type="PRINTS" id="PR00702">
    <property type="entry name" value="ACRIFLAVINRP"/>
</dbReference>
<evidence type="ECO:0000313" key="4">
    <source>
        <dbReference type="Proteomes" id="UP000761264"/>
    </source>
</evidence>
<dbReference type="EMBL" id="JAAQPH010000017">
    <property type="protein sequence ID" value="NIA70898.1"/>
    <property type="molecule type" value="Genomic_DNA"/>
</dbReference>
<dbReference type="Gene3D" id="3.30.70.1320">
    <property type="entry name" value="Multidrug efflux transporter AcrB pore domain like"/>
    <property type="match status" value="1"/>
</dbReference>
<accession>A0A967F0R7</accession>
<dbReference type="Proteomes" id="UP000761264">
    <property type="component" value="Unassembled WGS sequence"/>
</dbReference>
<keyword evidence="4" id="KW-1185">Reference proteome</keyword>
<dbReference type="GO" id="GO:0042910">
    <property type="term" value="F:xenobiotic transmembrane transporter activity"/>
    <property type="evidence" value="ECO:0007669"/>
    <property type="project" value="TreeGrafter"/>
</dbReference>
<keyword evidence="2" id="KW-0472">Membrane</keyword>
<organism evidence="3 4">
    <name type="scientific">Pelagibius litoralis</name>
    <dbReference type="NCBI Taxonomy" id="374515"/>
    <lineage>
        <taxon>Bacteria</taxon>
        <taxon>Pseudomonadati</taxon>
        <taxon>Pseudomonadota</taxon>
        <taxon>Alphaproteobacteria</taxon>
        <taxon>Rhodospirillales</taxon>
        <taxon>Rhodovibrionaceae</taxon>
        <taxon>Pelagibius</taxon>
    </lineage>
</organism>
<feature type="transmembrane region" description="Helical" evidence="2">
    <location>
        <begin position="428"/>
        <end position="447"/>
    </location>
</feature>
<feature type="transmembrane region" description="Helical" evidence="2">
    <location>
        <begin position="865"/>
        <end position="882"/>
    </location>
</feature>
<feature type="transmembrane region" description="Helical" evidence="2">
    <location>
        <begin position="968"/>
        <end position="988"/>
    </location>
</feature>
<dbReference type="SUPFAM" id="SSF82866">
    <property type="entry name" value="Multidrug efflux transporter AcrB transmembrane domain"/>
    <property type="match status" value="2"/>
</dbReference>
<feature type="transmembrane region" description="Helical" evidence="2">
    <location>
        <begin position="1008"/>
        <end position="1033"/>
    </location>
</feature>
<dbReference type="InterPro" id="IPR027463">
    <property type="entry name" value="AcrB_DN_DC_subdom"/>
</dbReference>
<dbReference type="Gene3D" id="3.30.70.1440">
    <property type="entry name" value="Multidrug efflux transporter AcrB pore domain"/>
    <property type="match status" value="1"/>
</dbReference>
<evidence type="ECO:0000256" key="2">
    <source>
        <dbReference type="SAM" id="Phobius"/>
    </source>
</evidence>
<feature type="transmembrane region" description="Helical" evidence="2">
    <location>
        <begin position="336"/>
        <end position="353"/>
    </location>
</feature>
<dbReference type="RefSeq" id="WP_167227977.1">
    <property type="nucleotide sequence ID" value="NZ_JAAQPH010000017.1"/>
</dbReference>
<feature type="transmembrane region" description="Helical" evidence="2">
    <location>
        <begin position="383"/>
        <end position="407"/>
    </location>
</feature>
<name>A0A967F0R7_9PROT</name>
<dbReference type="AlphaFoldDB" id="A0A967F0R7"/>
<dbReference type="SUPFAM" id="SSF82714">
    <property type="entry name" value="Multidrug efflux transporter AcrB TolC docking domain, DN and DC subdomains"/>
    <property type="match status" value="2"/>
</dbReference>
<dbReference type="SUPFAM" id="SSF82693">
    <property type="entry name" value="Multidrug efflux transporter AcrB pore domain, PN1, PN2, PC1 and PC2 subdomains"/>
    <property type="match status" value="2"/>
</dbReference>
<reference evidence="3" key="1">
    <citation type="submission" date="2020-03" db="EMBL/GenBank/DDBJ databases">
        <title>Genome of Pelagibius litoralis DSM 21314T.</title>
        <authorList>
            <person name="Wang G."/>
        </authorList>
    </citation>
    <scope>NUCLEOTIDE SEQUENCE</scope>
    <source>
        <strain evidence="3">DSM 21314</strain>
    </source>
</reference>
<keyword evidence="2" id="KW-0812">Transmembrane</keyword>
<dbReference type="InterPro" id="IPR001036">
    <property type="entry name" value="Acrflvin-R"/>
</dbReference>
<feature type="transmembrane region" description="Helical" evidence="2">
    <location>
        <begin position="358"/>
        <end position="377"/>
    </location>
</feature>